<name>A0A328BUS4_9CAUL</name>
<keyword evidence="3" id="KW-1185">Reference proteome</keyword>
<feature type="region of interest" description="Disordered" evidence="1">
    <location>
        <begin position="96"/>
        <end position="141"/>
    </location>
</feature>
<dbReference type="EMBL" id="QFYS01000001">
    <property type="protein sequence ID" value="RAK68788.1"/>
    <property type="molecule type" value="Genomic_DNA"/>
</dbReference>
<sequence>MRRLVRERFKHNTAKRIEARWGLDPRTARNVVTQGNVSERTLTKAALAERWALWMALGEELFGQSYAEWEEQRLKSIIEEAERDLDRVRRLRPQGPALSERSFAQRAAGVVDDAEGDEPSGSRDCSGSVRRSSGRTRQAQG</sequence>
<protein>
    <submittedName>
        <fullName evidence="2">Uncharacterized protein</fullName>
    </submittedName>
</protein>
<evidence type="ECO:0000313" key="2">
    <source>
        <dbReference type="EMBL" id="RAK68788.1"/>
    </source>
</evidence>
<reference evidence="2 3" key="1">
    <citation type="submission" date="2018-05" db="EMBL/GenBank/DDBJ databases">
        <authorList>
            <person name="Lanie J.A."/>
            <person name="Ng W.-L."/>
            <person name="Kazmierczak K.M."/>
            <person name="Andrzejewski T.M."/>
            <person name="Davidsen T.M."/>
            <person name="Wayne K.J."/>
            <person name="Tettelin H."/>
            <person name="Glass J.I."/>
            <person name="Rusch D."/>
            <person name="Podicherti R."/>
            <person name="Tsui H.-C.T."/>
            <person name="Winkler M.E."/>
        </authorList>
    </citation>
    <scope>NUCLEOTIDE SEQUENCE [LARGE SCALE GENOMIC DNA]</scope>
    <source>
        <strain evidence="2 3">BUT-10</strain>
    </source>
</reference>
<comment type="caution">
    <text evidence="2">The sequence shown here is derived from an EMBL/GenBank/DDBJ whole genome shotgun (WGS) entry which is preliminary data.</text>
</comment>
<dbReference type="Proteomes" id="UP000249524">
    <property type="component" value="Unassembled WGS sequence"/>
</dbReference>
<evidence type="ECO:0000313" key="3">
    <source>
        <dbReference type="Proteomes" id="UP000249524"/>
    </source>
</evidence>
<proteinExistence type="predicted"/>
<feature type="compositionally biased region" description="Low complexity" evidence="1">
    <location>
        <begin position="122"/>
        <end position="141"/>
    </location>
</feature>
<evidence type="ECO:0000256" key="1">
    <source>
        <dbReference type="SAM" id="MobiDB-lite"/>
    </source>
</evidence>
<accession>A0A328BUS4</accession>
<organism evidence="2 3">
    <name type="scientific">Phenylobacterium kunshanense</name>
    <dbReference type="NCBI Taxonomy" id="1445034"/>
    <lineage>
        <taxon>Bacteria</taxon>
        <taxon>Pseudomonadati</taxon>
        <taxon>Pseudomonadota</taxon>
        <taxon>Alphaproteobacteria</taxon>
        <taxon>Caulobacterales</taxon>
        <taxon>Caulobacteraceae</taxon>
        <taxon>Phenylobacterium</taxon>
    </lineage>
</organism>
<dbReference type="AlphaFoldDB" id="A0A328BUS4"/>
<gene>
    <name evidence="2" type="ORF">DJ019_01895</name>
</gene>